<reference evidence="1 2" key="1">
    <citation type="submission" date="2016-08" db="EMBL/GenBank/DDBJ databases">
        <title>A new outlook on sporulation: Clostridium algidixylanolyticum.</title>
        <authorList>
            <person name="Poppleton D.I."/>
            <person name="Gribaldo S."/>
        </authorList>
    </citation>
    <scope>NUCLEOTIDE SEQUENCE [LARGE SCALE GENOMIC DNA]</scope>
    <source>
        <strain evidence="1 2">SPL73</strain>
    </source>
</reference>
<dbReference type="Proteomes" id="UP000284277">
    <property type="component" value="Unassembled WGS sequence"/>
</dbReference>
<evidence type="ECO:0000313" key="2">
    <source>
        <dbReference type="Proteomes" id="UP000284277"/>
    </source>
</evidence>
<keyword evidence="2" id="KW-1185">Reference proteome</keyword>
<dbReference type="AlphaFoldDB" id="A0A419T9D6"/>
<accession>A0A419T9D6</accession>
<comment type="caution">
    <text evidence="1">The sequence shown here is derived from an EMBL/GenBank/DDBJ whole genome shotgun (WGS) entry which is preliminary data.</text>
</comment>
<proteinExistence type="predicted"/>
<gene>
    <name evidence="1" type="ORF">BET01_13050</name>
</gene>
<protein>
    <submittedName>
        <fullName evidence="1">Uncharacterized protein</fullName>
    </submittedName>
</protein>
<dbReference type="OrthoDB" id="1647877at2"/>
<sequence>MADPKDKQIDDIVSMLDEFMGGNGGHMNIRVAENGTISADKTLAKTMNITSSSDCAEGDMACKVPTLFSGLDQED</sequence>
<dbReference type="EMBL" id="MCIA01000003">
    <property type="protein sequence ID" value="RKD34076.1"/>
    <property type="molecule type" value="Genomic_DNA"/>
</dbReference>
<dbReference type="RefSeq" id="WP_120195504.1">
    <property type="nucleotide sequence ID" value="NZ_MCIA01000003.1"/>
</dbReference>
<evidence type="ECO:0000313" key="1">
    <source>
        <dbReference type="EMBL" id="RKD34076.1"/>
    </source>
</evidence>
<organism evidence="1 2">
    <name type="scientific">Lacrimispora algidixylanolytica</name>
    <dbReference type="NCBI Taxonomy" id="94868"/>
    <lineage>
        <taxon>Bacteria</taxon>
        <taxon>Bacillati</taxon>
        <taxon>Bacillota</taxon>
        <taxon>Clostridia</taxon>
        <taxon>Lachnospirales</taxon>
        <taxon>Lachnospiraceae</taxon>
        <taxon>Lacrimispora</taxon>
    </lineage>
</organism>
<name>A0A419T9D6_9FIRM</name>